<feature type="domain" description="Methyltransferase type 11" evidence="1">
    <location>
        <begin position="30"/>
        <end position="110"/>
    </location>
</feature>
<dbReference type="GO" id="GO:0008757">
    <property type="term" value="F:S-adenosylmethionine-dependent methyltransferase activity"/>
    <property type="evidence" value="ECO:0007669"/>
    <property type="project" value="InterPro"/>
</dbReference>
<dbReference type="HOGENOM" id="CLU_090578_0_0_11"/>
<dbReference type="PATRIC" id="fig|1224164.3.peg.58"/>
<evidence type="ECO:0000259" key="1">
    <source>
        <dbReference type="Pfam" id="PF08241"/>
    </source>
</evidence>
<gene>
    <name evidence="2" type="ORF">B843_00285</name>
</gene>
<proteinExistence type="predicted"/>
<keyword evidence="2" id="KW-0489">Methyltransferase</keyword>
<dbReference type="InterPro" id="IPR050508">
    <property type="entry name" value="Methyltransf_Superfamily"/>
</dbReference>
<dbReference type="AlphaFoldDB" id="W5Y4P7"/>
<dbReference type="STRING" id="1224164.B843_00285"/>
<dbReference type="PANTHER" id="PTHR42912:SF45">
    <property type="entry name" value="23S RRNA (GUANINE(745)-N(1))-METHYLTRANSFERASE"/>
    <property type="match status" value="1"/>
</dbReference>
<accession>W5Y4P7</accession>
<dbReference type="SUPFAM" id="SSF53335">
    <property type="entry name" value="S-adenosyl-L-methionine-dependent methyltransferases"/>
    <property type="match status" value="1"/>
</dbReference>
<name>W5Y4P7_9CORY</name>
<evidence type="ECO:0000313" key="2">
    <source>
        <dbReference type="EMBL" id="AHI21453.1"/>
    </source>
</evidence>
<dbReference type="InterPro" id="IPR029063">
    <property type="entry name" value="SAM-dependent_MTases_sf"/>
</dbReference>
<dbReference type="CDD" id="cd02440">
    <property type="entry name" value="AdoMet_MTases"/>
    <property type="match status" value="1"/>
</dbReference>
<dbReference type="Proteomes" id="UP000019222">
    <property type="component" value="Chromosome"/>
</dbReference>
<dbReference type="Pfam" id="PF08241">
    <property type="entry name" value="Methyltransf_11"/>
    <property type="match status" value="1"/>
</dbReference>
<dbReference type="InterPro" id="IPR013216">
    <property type="entry name" value="Methyltransf_11"/>
</dbReference>
<keyword evidence="2" id="KW-0808">Transferase</keyword>
<dbReference type="KEGG" id="cvt:B843_00285"/>
<protein>
    <submittedName>
        <fullName evidence="2">Type 12 methyltransferase</fullName>
    </submittedName>
</protein>
<dbReference type="Gene3D" id="3.40.50.150">
    <property type="entry name" value="Vaccinia Virus protein VP39"/>
    <property type="match status" value="1"/>
</dbReference>
<dbReference type="EMBL" id="CP004353">
    <property type="protein sequence ID" value="AHI21453.1"/>
    <property type="molecule type" value="Genomic_DNA"/>
</dbReference>
<dbReference type="PANTHER" id="PTHR42912">
    <property type="entry name" value="METHYLTRANSFERASE"/>
    <property type="match status" value="1"/>
</dbReference>
<sequence>MDKRRVMANYWNHNVAFHPWLLRHAHGKVLDVGCGDGLLMRKLASTGVEAMGVDPDPSQAAAGVIATDFLSLPVEEDVDTVIFVASLHYMDARRALAKAKSILRPGGTLLVVGLSRNSSIIDWLWSLANLVACAVLERRHANKGDPDVAMTEPQLSYAEIRAIARELLPGFAMRRALYYRYLLRWEK</sequence>
<organism evidence="2 3">
    <name type="scientific">Corynebacterium vitaeruminis DSM 20294</name>
    <dbReference type="NCBI Taxonomy" id="1224164"/>
    <lineage>
        <taxon>Bacteria</taxon>
        <taxon>Bacillati</taxon>
        <taxon>Actinomycetota</taxon>
        <taxon>Actinomycetes</taxon>
        <taxon>Mycobacteriales</taxon>
        <taxon>Corynebacteriaceae</taxon>
        <taxon>Corynebacterium</taxon>
    </lineage>
</organism>
<evidence type="ECO:0000313" key="3">
    <source>
        <dbReference type="Proteomes" id="UP000019222"/>
    </source>
</evidence>
<keyword evidence="3" id="KW-1185">Reference proteome</keyword>
<reference evidence="2 3" key="1">
    <citation type="submission" date="2013-02" db="EMBL/GenBank/DDBJ databases">
        <title>The complete genome sequence of Corynebacterium vitaeruminis DSM 20294.</title>
        <authorList>
            <person name="Ruckert C."/>
            <person name="Albersmeier A."/>
            <person name="Kalinowski J."/>
        </authorList>
    </citation>
    <scope>NUCLEOTIDE SEQUENCE [LARGE SCALE GENOMIC DNA]</scope>
    <source>
        <strain evidence="3">ATCC 10234</strain>
    </source>
</reference>
<dbReference type="eggNOG" id="COG2227">
    <property type="taxonomic scope" value="Bacteria"/>
</dbReference>
<dbReference type="GO" id="GO:0032259">
    <property type="term" value="P:methylation"/>
    <property type="evidence" value="ECO:0007669"/>
    <property type="project" value="UniProtKB-KW"/>
</dbReference>